<dbReference type="AlphaFoldDB" id="A0A0P1KYA7"/>
<name>A0A0P1KYA7_9SACH</name>
<protein>
    <submittedName>
        <fullName evidence="1">LAQU0S22e00122g1_1</fullName>
    </submittedName>
</protein>
<gene>
    <name evidence="1" type="ORF">LAQU0_S22e00122g</name>
</gene>
<evidence type="ECO:0000313" key="1">
    <source>
        <dbReference type="EMBL" id="CUS24920.1"/>
    </source>
</evidence>
<sequence>MYLCTRSANLLKKALASSVPRSAQYEWTYTRDPCFTLECGEQTNGDHQPSRDCGPGFQLVPRRCQAACSFQKTKNTPVLQPPRSGFETFERGNHVVQEPTAWAARSFPSSALETPYWPEAKLSSFEMRASEVRWPRGYSYVSPQGCAFLCM</sequence>
<reference evidence="2" key="1">
    <citation type="submission" date="2015-10" db="EMBL/GenBank/DDBJ databases">
        <authorList>
            <person name="Devillers H."/>
        </authorList>
    </citation>
    <scope>NUCLEOTIDE SEQUENCE [LARGE SCALE GENOMIC DNA]</scope>
</reference>
<keyword evidence="2" id="KW-1185">Reference proteome</keyword>
<dbReference type="EMBL" id="LN890550">
    <property type="protein sequence ID" value="CUS24920.1"/>
    <property type="molecule type" value="Genomic_DNA"/>
</dbReference>
<accession>A0A0P1KYA7</accession>
<dbReference type="Proteomes" id="UP000236544">
    <property type="component" value="Unassembled WGS sequence"/>
</dbReference>
<evidence type="ECO:0000313" key="2">
    <source>
        <dbReference type="Proteomes" id="UP000236544"/>
    </source>
</evidence>
<organism evidence="1 2">
    <name type="scientific">Lachancea quebecensis</name>
    <dbReference type="NCBI Taxonomy" id="1654605"/>
    <lineage>
        <taxon>Eukaryota</taxon>
        <taxon>Fungi</taxon>
        <taxon>Dikarya</taxon>
        <taxon>Ascomycota</taxon>
        <taxon>Saccharomycotina</taxon>
        <taxon>Saccharomycetes</taxon>
        <taxon>Saccharomycetales</taxon>
        <taxon>Saccharomycetaceae</taxon>
        <taxon>Lachancea</taxon>
    </lineage>
</organism>
<proteinExistence type="predicted"/>